<dbReference type="InterPro" id="IPR024787">
    <property type="entry name" value="EcsC"/>
</dbReference>
<protein>
    <submittedName>
        <fullName evidence="1">EcsC</fullName>
    </submittedName>
</protein>
<dbReference type="STRING" id="1385510.GCA_000425205_01874"/>
<comment type="caution">
    <text evidence="1">The sequence shown here is derived from an EMBL/GenBank/DDBJ whole genome shotgun (WGS) entry which is preliminary data.</text>
</comment>
<accession>A0A0A5GN82</accession>
<sequence>MEEAQARQEALAYGKRLDKRASRFQRTSKQWQNRVTKRIPDRIHRVVTDSIRNMMELSLTSSRYVYRIELDPERTFQEKEALVEERLKTYKRTAMIQGAGSGAGGLVIGMTDFPLLLGIKMKFLFDVAQIYGFDVHRKEERMFLLHIFMMAFSEREKQREVYYLLKNWNEEESIDVDWRQLQQQYRDSLDLAKLLQFLPGFGAIVGAVVNPRLMDTLAEAAMTGYRLRLLT</sequence>
<evidence type="ECO:0000313" key="2">
    <source>
        <dbReference type="Proteomes" id="UP000030528"/>
    </source>
</evidence>
<reference evidence="1 2" key="1">
    <citation type="submission" date="2013-08" db="EMBL/GenBank/DDBJ databases">
        <authorList>
            <person name="Huang J."/>
            <person name="Wang G."/>
        </authorList>
    </citation>
    <scope>NUCLEOTIDE SEQUENCE [LARGE SCALE GENOMIC DNA]</scope>
    <source>
        <strain evidence="1 2">JSM 076056</strain>
    </source>
</reference>
<gene>
    <name evidence="1" type="ORF">N781_14905</name>
</gene>
<keyword evidence="2" id="KW-1185">Reference proteome</keyword>
<dbReference type="OrthoDB" id="1705901at2"/>
<dbReference type="RefSeq" id="WP_026800273.1">
    <property type="nucleotide sequence ID" value="NZ_AULI01000007.1"/>
</dbReference>
<evidence type="ECO:0000313" key="1">
    <source>
        <dbReference type="EMBL" id="KGX92615.1"/>
    </source>
</evidence>
<dbReference type="Pfam" id="PF12787">
    <property type="entry name" value="EcsC"/>
    <property type="match status" value="1"/>
</dbReference>
<dbReference type="PANTHER" id="PTHR41260:SF1">
    <property type="entry name" value="PROTEIN ECSC"/>
    <property type="match status" value="1"/>
</dbReference>
<dbReference type="eggNOG" id="ENOG502Z89E">
    <property type="taxonomic scope" value="Bacteria"/>
</dbReference>
<name>A0A0A5GN82_9BACI</name>
<organism evidence="1 2">
    <name type="scientific">Pontibacillus halophilus JSM 076056 = DSM 19796</name>
    <dbReference type="NCBI Taxonomy" id="1385510"/>
    <lineage>
        <taxon>Bacteria</taxon>
        <taxon>Bacillati</taxon>
        <taxon>Bacillota</taxon>
        <taxon>Bacilli</taxon>
        <taxon>Bacillales</taxon>
        <taxon>Bacillaceae</taxon>
        <taxon>Pontibacillus</taxon>
    </lineage>
</organism>
<dbReference type="PANTHER" id="PTHR41260">
    <property type="entry name" value="PROTEIN ECSC"/>
    <property type="match status" value="1"/>
</dbReference>
<proteinExistence type="predicted"/>
<dbReference type="AlphaFoldDB" id="A0A0A5GN82"/>
<dbReference type="EMBL" id="AVPE01000005">
    <property type="protein sequence ID" value="KGX92615.1"/>
    <property type="molecule type" value="Genomic_DNA"/>
</dbReference>
<dbReference type="Proteomes" id="UP000030528">
    <property type="component" value="Unassembled WGS sequence"/>
</dbReference>